<dbReference type="InterPro" id="IPR036850">
    <property type="entry name" value="NDK-like_dom_sf"/>
</dbReference>
<comment type="cofactor">
    <cofactor evidence="1">
        <name>Mg(2+)</name>
        <dbReference type="ChEBI" id="CHEBI:18420"/>
    </cofactor>
</comment>
<feature type="binding site" evidence="7">
    <location>
        <position position="106"/>
    </location>
    <ligand>
        <name>ATP</name>
        <dbReference type="ChEBI" id="CHEBI:30616"/>
    </ligand>
</feature>
<keyword evidence="3 9" id="KW-0808">Transferase</keyword>
<accession>E9HVP8</accession>
<comment type="catalytic activity">
    <reaction evidence="9">
        <text>a 2'-deoxyribonucleoside 5'-diphosphate + ATP = a 2'-deoxyribonucleoside 5'-triphosphate + ADP</text>
        <dbReference type="Rhea" id="RHEA:44640"/>
        <dbReference type="ChEBI" id="CHEBI:30616"/>
        <dbReference type="ChEBI" id="CHEBI:61560"/>
        <dbReference type="ChEBI" id="CHEBI:73316"/>
        <dbReference type="ChEBI" id="CHEBI:456216"/>
        <dbReference type="EC" id="2.7.4.6"/>
    </reaction>
</comment>
<organism evidence="11 12">
    <name type="scientific">Daphnia pulex</name>
    <name type="common">Water flea</name>
    <dbReference type="NCBI Taxonomy" id="6669"/>
    <lineage>
        <taxon>Eukaryota</taxon>
        <taxon>Metazoa</taxon>
        <taxon>Ecdysozoa</taxon>
        <taxon>Arthropoda</taxon>
        <taxon>Crustacea</taxon>
        <taxon>Branchiopoda</taxon>
        <taxon>Diplostraca</taxon>
        <taxon>Cladocera</taxon>
        <taxon>Anomopoda</taxon>
        <taxon>Daphniidae</taxon>
        <taxon>Daphnia</taxon>
    </lineage>
</organism>
<evidence type="ECO:0000256" key="6">
    <source>
        <dbReference type="ARBA" id="ARBA00022840"/>
    </source>
</evidence>
<keyword evidence="4 9" id="KW-0547">Nucleotide-binding</keyword>
<dbReference type="HOGENOM" id="CLU_060216_6_3_1"/>
<feature type="binding site" evidence="7">
    <location>
        <position position="79"/>
    </location>
    <ligand>
        <name>ATP</name>
        <dbReference type="ChEBI" id="CHEBI:30616"/>
    </ligand>
</feature>
<keyword evidence="12" id="KW-1185">Reference proteome</keyword>
<evidence type="ECO:0000313" key="12">
    <source>
        <dbReference type="Proteomes" id="UP000000305"/>
    </source>
</evidence>
<dbReference type="OrthoDB" id="2162449at2759"/>
<evidence type="ECO:0000313" key="11">
    <source>
        <dbReference type="EMBL" id="EFX64186.1"/>
    </source>
</evidence>
<feature type="binding site" evidence="7">
    <location>
        <position position="3"/>
    </location>
    <ligand>
        <name>ATP</name>
        <dbReference type="ChEBI" id="CHEBI:30616"/>
    </ligand>
</feature>
<feature type="active site" description="Pros-phosphohistidine intermediate" evidence="7">
    <location>
        <position position="109"/>
    </location>
</feature>
<dbReference type="PhylomeDB" id="E9HVP8"/>
<dbReference type="PANTHER" id="PTHR11349">
    <property type="entry name" value="NUCLEOSIDE DIPHOSPHATE KINASE"/>
    <property type="match status" value="1"/>
</dbReference>
<feature type="binding site" evidence="7">
    <location>
        <position position="85"/>
    </location>
    <ligand>
        <name>ATP</name>
        <dbReference type="ChEBI" id="CHEBI:30616"/>
    </ligand>
</feature>
<dbReference type="InterPro" id="IPR023005">
    <property type="entry name" value="Nucleoside_diP_kinase_AS"/>
</dbReference>
<sequence>MIKPDGVQRGLVGEIIKRFEQKGFKSVALKFVQPTEEMLQKHYADLSGRPFFAGLVKYMASGPVVAMVWEGLNIVKTGRQMLGETNPADSKPGTIRGDFCIQVGRNIMHGSDSVESANKEPCGSRMKNLFHGSQLIKFGFMKTRSIEILNGGLNISVFIILTEI</sequence>
<dbReference type="eggNOG" id="KOG0888">
    <property type="taxonomic scope" value="Eukaryota"/>
</dbReference>
<dbReference type="GO" id="GO:0006241">
    <property type="term" value="P:CTP biosynthetic process"/>
    <property type="evidence" value="ECO:0007669"/>
    <property type="project" value="InterPro"/>
</dbReference>
<dbReference type="PROSITE" id="PS51374">
    <property type="entry name" value="NDPK_LIKE"/>
    <property type="match status" value="1"/>
</dbReference>
<evidence type="ECO:0000256" key="3">
    <source>
        <dbReference type="ARBA" id="ARBA00022679"/>
    </source>
</evidence>
<dbReference type="SUPFAM" id="SSF54919">
    <property type="entry name" value="Nucleoside diphosphate kinase, NDK"/>
    <property type="match status" value="1"/>
</dbReference>
<dbReference type="EMBL" id="GL732865">
    <property type="protein sequence ID" value="EFX64186.1"/>
    <property type="molecule type" value="Genomic_DNA"/>
</dbReference>
<evidence type="ECO:0000256" key="8">
    <source>
        <dbReference type="RuleBase" id="RU004011"/>
    </source>
</evidence>
<evidence type="ECO:0000256" key="4">
    <source>
        <dbReference type="ARBA" id="ARBA00022741"/>
    </source>
</evidence>
<feature type="domain" description="Nucleoside diphosphate kinase-like" evidence="10">
    <location>
        <begin position="1"/>
        <end position="137"/>
    </location>
</feature>
<dbReference type="OMA" id="FCVQVGK"/>
<dbReference type="SMART" id="SM00562">
    <property type="entry name" value="NDK"/>
    <property type="match status" value="1"/>
</dbReference>
<gene>
    <name evidence="11" type="ORF">DAPPUDRAFT_305195</name>
</gene>
<dbReference type="AlphaFoldDB" id="E9HVP8"/>
<dbReference type="Pfam" id="PF00334">
    <property type="entry name" value="NDK"/>
    <property type="match status" value="1"/>
</dbReference>
<dbReference type="Proteomes" id="UP000000305">
    <property type="component" value="Unassembled WGS sequence"/>
</dbReference>
<dbReference type="CDD" id="cd04413">
    <property type="entry name" value="NDPk_I"/>
    <property type="match status" value="1"/>
</dbReference>
<feature type="binding site" evidence="7">
    <location>
        <position position="96"/>
    </location>
    <ligand>
        <name>ATP</name>
        <dbReference type="ChEBI" id="CHEBI:30616"/>
    </ligand>
</feature>
<feature type="binding site" evidence="7">
    <location>
        <position position="51"/>
    </location>
    <ligand>
        <name>ATP</name>
        <dbReference type="ChEBI" id="CHEBI:30616"/>
    </ligand>
</feature>
<evidence type="ECO:0000256" key="2">
    <source>
        <dbReference type="ARBA" id="ARBA00008142"/>
    </source>
</evidence>
<keyword evidence="5 9" id="KW-0418">Kinase</keyword>
<dbReference type="PRINTS" id="PR01243">
    <property type="entry name" value="NUCDPKINASE"/>
</dbReference>
<name>E9HVP8_DAPPU</name>
<dbReference type="Gene3D" id="3.30.70.141">
    <property type="entry name" value="Nucleoside diphosphate kinase-like domain"/>
    <property type="match status" value="1"/>
</dbReference>
<dbReference type="GO" id="GO:0006183">
    <property type="term" value="P:GTP biosynthetic process"/>
    <property type="evidence" value="ECO:0007669"/>
    <property type="project" value="InterPro"/>
</dbReference>
<dbReference type="KEGG" id="dpx:DAPPUDRAFT_305195"/>
<reference evidence="11 12" key="1">
    <citation type="journal article" date="2011" name="Science">
        <title>The ecoresponsive genome of Daphnia pulex.</title>
        <authorList>
            <person name="Colbourne J.K."/>
            <person name="Pfrender M.E."/>
            <person name="Gilbert D."/>
            <person name="Thomas W.K."/>
            <person name="Tucker A."/>
            <person name="Oakley T.H."/>
            <person name="Tokishita S."/>
            <person name="Aerts A."/>
            <person name="Arnold G.J."/>
            <person name="Basu M.K."/>
            <person name="Bauer D.J."/>
            <person name="Caceres C.E."/>
            <person name="Carmel L."/>
            <person name="Casola C."/>
            <person name="Choi J.H."/>
            <person name="Detter J.C."/>
            <person name="Dong Q."/>
            <person name="Dusheyko S."/>
            <person name="Eads B.D."/>
            <person name="Frohlich T."/>
            <person name="Geiler-Samerotte K.A."/>
            <person name="Gerlach D."/>
            <person name="Hatcher P."/>
            <person name="Jogdeo S."/>
            <person name="Krijgsveld J."/>
            <person name="Kriventseva E.V."/>
            <person name="Kultz D."/>
            <person name="Laforsch C."/>
            <person name="Lindquist E."/>
            <person name="Lopez J."/>
            <person name="Manak J.R."/>
            <person name="Muller J."/>
            <person name="Pangilinan J."/>
            <person name="Patwardhan R.P."/>
            <person name="Pitluck S."/>
            <person name="Pritham E.J."/>
            <person name="Rechtsteiner A."/>
            <person name="Rho M."/>
            <person name="Rogozin I.B."/>
            <person name="Sakarya O."/>
            <person name="Salamov A."/>
            <person name="Schaack S."/>
            <person name="Shapiro H."/>
            <person name="Shiga Y."/>
            <person name="Skalitzky C."/>
            <person name="Smith Z."/>
            <person name="Souvorov A."/>
            <person name="Sung W."/>
            <person name="Tang Z."/>
            <person name="Tsuchiya D."/>
            <person name="Tu H."/>
            <person name="Vos H."/>
            <person name="Wang M."/>
            <person name="Wolf Y.I."/>
            <person name="Yamagata H."/>
            <person name="Yamada T."/>
            <person name="Ye Y."/>
            <person name="Shaw J.R."/>
            <person name="Andrews J."/>
            <person name="Crease T.J."/>
            <person name="Tang H."/>
            <person name="Lucas S.M."/>
            <person name="Robertson H.M."/>
            <person name="Bork P."/>
            <person name="Koonin E.V."/>
            <person name="Zdobnov E.M."/>
            <person name="Grigoriev I.V."/>
            <person name="Lynch M."/>
            <person name="Boore J.L."/>
        </authorList>
    </citation>
    <scope>NUCLEOTIDE SEQUENCE [LARGE SCALE GENOMIC DNA]</scope>
</reference>
<comment type="similarity">
    <text evidence="2 7 8">Belongs to the NDK family.</text>
</comment>
<evidence type="ECO:0000256" key="1">
    <source>
        <dbReference type="ARBA" id="ARBA00001946"/>
    </source>
</evidence>
<dbReference type="NCBIfam" id="NF001908">
    <property type="entry name" value="PRK00668.1"/>
    <property type="match status" value="1"/>
</dbReference>
<dbReference type="InParanoid" id="E9HVP8"/>
<evidence type="ECO:0000256" key="5">
    <source>
        <dbReference type="ARBA" id="ARBA00022777"/>
    </source>
</evidence>
<dbReference type="FunFam" id="3.30.70.141:FF:000039">
    <property type="entry name" value="Nucleoside diphosphate kinase B"/>
    <property type="match status" value="1"/>
</dbReference>
<dbReference type="STRING" id="6669.E9HVP8"/>
<dbReference type="EC" id="2.7.4.6" evidence="9"/>
<protein>
    <recommendedName>
        <fullName evidence="9">Nucleoside diphosphate kinase</fullName>
        <ecNumber evidence="9">2.7.4.6</ecNumber>
    </recommendedName>
</protein>
<dbReference type="InterPro" id="IPR001564">
    <property type="entry name" value="Nucleoside_diP_kinase"/>
</dbReference>
<dbReference type="GO" id="GO:0005524">
    <property type="term" value="F:ATP binding"/>
    <property type="evidence" value="ECO:0007669"/>
    <property type="project" value="UniProtKB-KW"/>
</dbReference>
<evidence type="ECO:0000256" key="7">
    <source>
        <dbReference type="PROSITE-ProRule" id="PRU00706"/>
    </source>
</evidence>
<dbReference type="GO" id="GO:0006228">
    <property type="term" value="P:UTP biosynthetic process"/>
    <property type="evidence" value="ECO:0007669"/>
    <property type="project" value="InterPro"/>
</dbReference>
<proteinExistence type="inferred from homology"/>
<keyword evidence="6 9" id="KW-0067">ATP-binding</keyword>
<evidence type="ECO:0000259" key="10">
    <source>
        <dbReference type="SMART" id="SM00562"/>
    </source>
</evidence>
<dbReference type="PROSITE" id="PS00469">
    <property type="entry name" value="NDPK"/>
    <property type="match status" value="1"/>
</dbReference>
<dbReference type="InterPro" id="IPR034907">
    <property type="entry name" value="NDK-like_dom"/>
</dbReference>
<evidence type="ECO:0000256" key="9">
    <source>
        <dbReference type="RuleBase" id="RU004013"/>
    </source>
</evidence>
<dbReference type="GO" id="GO:0004550">
    <property type="term" value="F:nucleoside diphosphate kinase activity"/>
    <property type="evidence" value="ECO:0000318"/>
    <property type="project" value="GO_Central"/>
</dbReference>